<reference evidence="5" key="1">
    <citation type="journal article" date="2020" name="Nat. Commun.">
        <title>Genome assembly of wild tea tree DASZ reveals pedigree and selection history of tea varieties.</title>
        <authorList>
            <person name="Zhang W."/>
            <person name="Zhang Y."/>
            <person name="Qiu H."/>
            <person name="Guo Y."/>
            <person name="Wan H."/>
            <person name="Zhang X."/>
            <person name="Scossa F."/>
            <person name="Alseekh S."/>
            <person name="Zhang Q."/>
            <person name="Wang P."/>
            <person name="Xu L."/>
            <person name="Schmidt M.H."/>
            <person name="Jia X."/>
            <person name="Li D."/>
            <person name="Zhu A."/>
            <person name="Guo F."/>
            <person name="Chen W."/>
            <person name="Ni D."/>
            <person name="Usadel B."/>
            <person name="Fernie A.R."/>
            <person name="Wen W."/>
        </authorList>
    </citation>
    <scope>NUCLEOTIDE SEQUENCE [LARGE SCALE GENOMIC DNA]</scope>
    <source>
        <strain evidence="5">cv. G240</strain>
    </source>
</reference>
<keyword evidence="5" id="KW-1185">Reference proteome</keyword>
<dbReference type="InterPro" id="IPR053237">
    <property type="entry name" value="Natterin_C"/>
</dbReference>
<dbReference type="Proteomes" id="UP000593564">
    <property type="component" value="Unassembled WGS sequence"/>
</dbReference>
<proteinExistence type="inferred from homology"/>
<keyword evidence="2" id="KW-1015">Disulfide bond</keyword>
<name>A0A7J7HV09_CAMSI</name>
<dbReference type="CDD" id="cd20216">
    <property type="entry name" value="PFM_HFR-2-like"/>
    <property type="match status" value="1"/>
</dbReference>
<evidence type="ECO:0000256" key="1">
    <source>
        <dbReference type="ARBA" id="ARBA00009831"/>
    </source>
</evidence>
<evidence type="ECO:0000313" key="5">
    <source>
        <dbReference type="Proteomes" id="UP000593564"/>
    </source>
</evidence>
<dbReference type="PANTHER" id="PTHR39244">
    <property type="entry name" value="NATTERIN-4"/>
    <property type="match status" value="1"/>
</dbReference>
<dbReference type="Gene3D" id="2.170.15.10">
    <property type="entry name" value="Proaerolysin, chain A, domain 3"/>
    <property type="match status" value="1"/>
</dbReference>
<evidence type="ECO:0000259" key="3">
    <source>
        <dbReference type="Pfam" id="PF01117"/>
    </source>
</evidence>
<reference evidence="4 5" key="2">
    <citation type="submission" date="2020-07" db="EMBL/GenBank/DDBJ databases">
        <title>Genome assembly of wild tea tree DASZ reveals pedigree and selection history of tea varieties.</title>
        <authorList>
            <person name="Zhang W."/>
        </authorList>
    </citation>
    <scope>NUCLEOTIDE SEQUENCE [LARGE SCALE GENOMIC DNA]</scope>
    <source>
        <strain evidence="5">cv. G240</strain>
        <tissue evidence="4">Leaf</tissue>
    </source>
</reference>
<dbReference type="PANTHER" id="PTHR39244:SF5">
    <property type="entry name" value="NATTERIN-3-LIKE"/>
    <property type="match status" value="1"/>
</dbReference>
<dbReference type="InterPro" id="IPR055267">
    <property type="entry name" value="Aerolysin-like_C"/>
</dbReference>
<sequence length="208" mass="23318">MKFCKGLIAADGKTNCLSATLSTITEEVHLEAEEVVILREICKVDFRLRDARIYNQSIVTLATKDAINKTQEPKTVDVKLSYEETRTRTWNSSVSLKLGVKTSIQTTVPFISAEGKIEILGEFGGDYQWGQAESLTNVVEKVYQVTVPPMTMVRVNLQATKGSCDVPFSYSQLDTLTNGQQITETMDDGIYTSNDCFNFKYETEQEKL</sequence>
<evidence type="ECO:0000313" key="4">
    <source>
        <dbReference type="EMBL" id="KAF5956325.1"/>
    </source>
</evidence>
<feature type="domain" description="Aerolysin-like C-terminal" evidence="3">
    <location>
        <begin position="52"/>
        <end position="169"/>
    </location>
</feature>
<accession>A0A7J7HV09</accession>
<evidence type="ECO:0000256" key="2">
    <source>
        <dbReference type="ARBA" id="ARBA00023157"/>
    </source>
</evidence>
<dbReference type="AlphaFoldDB" id="A0A7J7HV09"/>
<organism evidence="4 5">
    <name type="scientific">Camellia sinensis</name>
    <name type="common">Tea plant</name>
    <name type="synonym">Thea sinensis</name>
    <dbReference type="NCBI Taxonomy" id="4442"/>
    <lineage>
        <taxon>Eukaryota</taxon>
        <taxon>Viridiplantae</taxon>
        <taxon>Streptophyta</taxon>
        <taxon>Embryophyta</taxon>
        <taxon>Tracheophyta</taxon>
        <taxon>Spermatophyta</taxon>
        <taxon>Magnoliopsida</taxon>
        <taxon>eudicotyledons</taxon>
        <taxon>Gunneridae</taxon>
        <taxon>Pentapetalae</taxon>
        <taxon>asterids</taxon>
        <taxon>Ericales</taxon>
        <taxon>Theaceae</taxon>
        <taxon>Camellia</taxon>
    </lineage>
</organism>
<protein>
    <recommendedName>
        <fullName evidence="3">Aerolysin-like C-terminal domain-containing protein</fullName>
    </recommendedName>
</protein>
<comment type="caution">
    <text evidence="4">The sequence shown here is derived from an EMBL/GenBank/DDBJ whole genome shotgun (WGS) entry which is preliminary data.</text>
</comment>
<dbReference type="Pfam" id="PF01117">
    <property type="entry name" value="Aerolysin"/>
    <property type="match status" value="1"/>
</dbReference>
<comment type="similarity">
    <text evidence="1">Belongs to the aerolysin family.</text>
</comment>
<gene>
    <name evidence="4" type="ORF">HYC85_003550</name>
</gene>
<dbReference type="SUPFAM" id="SSF56973">
    <property type="entry name" value="Aerolisin/ETX pore-forming domain"/>
    <property type="match status" value="1"/>
</dbReference>
<dbReference type="EMBL" id="JACBKZ010000002">
    <property type="protein sequence ID" value="KAF5956325.1"/>
    <property type="molecule type" value="Genomic_DNA"/>
</dbReference>